<dbReference type="Pfam" id="PF13302">
    <property type="entry name" value="Acetyltransf_3"/>
    <property type="match status" value="1"/>
</dbReference>
<dbReference type="InterPro" id="IPR000182">
    <property type="entry name" value="GNAT_dom"/>
</dbReference>
<dbReference type="InterPro" id="IPR016181">
    <property type="entry name" value="Acyl_CoA_acyltransferase"/>
</dbReference>
<gene>
    <name evidence="1" type="ORF">ECE50_030525</name>
</gene>
<dbReference type="Gene3D" id="3.40.630.30">
    <property type="match status" value="1"/>
</dbReference>
<evidence type="ECO:0000313" key="2">
    <source>
        <dbReference type="Proteomes" id="UP000281028"/>
    </source>
</evidence>
<dbReference type="GO" id="GO:0016747">
    <property type="term" value="F:acyltransferase activity, transferring groups other than amino-acyl groups"/>
    <property type="evidence" value="ECO:0007669"/>
    <property type="project" value="InterPro"/>
</dbReference>
<comment type="caution">
    <text evidence="1">The sequence shown here is derived from an EMBL/GenBank/DDBJ whole genome shotgun (WGS) entry which is preliminary data.</text>
</comment>
<dbReference type="SUPFAM" id="SSF55729">
    <property type="entry name" value="Acyl-CoA N-acyltransferases (Nat)"/>
    <property type="match status" value="1"/>
</dbReference>
<dbReference type="InterPro" id="IPR051531">
    <property type="entry name" value="N-acetyltransferase"/>
</dbReference>
<dbReference type="Proteomes" id="UP000281028">
    <property type="component" value="Unassembled WGS sequence"/>
</dbReference>
<dbReference type="PANTHER" id="PTHR43792">
    <property type="entry name" value="GNAT FAMILY, PUTATIVE (AFU_ORTHOLOGUE AFUA_3G00765)-RELATED-RELATED"/>
    <property type="match status" value="1"/>
</dbReference>
<keyword evidence="2" id="KW-1185">Reference proteome</keyword>
<protein>
    <submittedName>
        <fullName evidence="1">GNAT family N-acetyltransferase</fullName>
    </submittedName>
</protein>
<proteinExistence type="predicted"/>
<evidence type="ECO:0000313" key="1">
    <source>
        <dbReference type="EMBL" id="NSL91198.1"/>
    </source>
</evidence>
<name>A0A3S1BMC6_9BACT</name>
<reference evidence="1" key="1">
    <citation type="submission" date="2020-05" db="EMBL/GenBank/DDBJ databases">
        <title>Chitinophaga laudate sp. nov., isolated from a tropical peat swamp.</title>
        <authorList>
            <person name="Goh C.B.S."/>
            <person name="Lee M.S."/>
            <person name="Parimannan S."/>
            <person name="Pasbakhsh P."/>
            <person name="Yule C.M."/>
            <person name="Rajandas H."/>
            <person name="Loke S."/>
            <person name="Croft L."/>
            <person name="Tan J.B.L."/>
        </authorList>
    </citation>
    <scope>NUCLEOTIDE SEQUENCE</scope>
    <source>
        <strain evidence="1">Mgbs1</strain>
        <plasmid evidence="1">MgbsP1</plasmid>
    </source>
</reference>
<accession>A0A3S1BMC6</accession>
<geneLocation type="plasmid" evidence="1">
    <name>MgbsP1</name>
</geneLocation>
<dbReference type="EMBL" id="RIAR02000002">
    <property type="protein sequence ID" value="NSL91198.1"/>
    <property type="molecule type" value="Genomic_DNA"/>
</dbReference>
<dbReference type="OrthoDB" id="9811523at2"/>
<keyword evidence="1" id="KW-0614">Plasmid</keyword>
<dbReference type="PROSITE" id="PS51186">
    <property type="entry name" value="GNAT"/>
    <property type="match status" value="1"/>
</dbReference>
<sequence>MELQFTPFPELTTGRLLLRQPESHDDIALLRIRSDDEVRRYIQRPKNSLEDVQQFIQKVRQGIAANESLYWVIIHRETQELMGTFCLWNLSAANNSAEIGYELHPDYQHQGYMQEAITAVIDYALHTMKAGMITAFTVEENQASIRVLERNHFLKAPPEMQEEAEDDGIIYILNR</sequence>
<dbReference type="AlphaFoldDB" id="A0A3S1BMC6"/>
<organism evidence="1 2">
    <name type="scientific">Chitinophaga solisilvae</name>
    <dbReference type="NCBI Taxonomy" id="1233460"/>
    <lineage>
        <taxon>Bacteria</taxon>
        <taxon>Pseudomonadati</taxon>
        <taxon>Bacteroidota</taxon>
        <taxon>Chitinophagia</taxon>
        <taxon>Chitinophagales</taxon>
        <taxon>Chitinophagaceae</taxon>
        <taxon>Chitinophaga</taxon>
    </lineage>
</organism>